<evidence type="ECO:0000313" key="3">
    <source>
        <dbReference type="EMBL" id="KAK7476585.1"/>
    </source>
</evidence>
<proteinExistence type="predicted"/>
<accession>A0ABD0JNH3</accession>
<keyword evidence="1" id="KW-0732">Signal</keyword>
<dbReference type="InterPro" id="IPR058831">
    <property type="entry name" value="LolA-like_dom_2nd"/>
</dbReference>
<sequence>MLHRWFLRVFLCVSYCSLAVNAGKIAGVCEDVVAVLGQPERPVVPARFYVHVECNMLDRNYTAYVTEWYDQGFNYGRVHQLQFMEEGDMYFDYEHNQLITVDRYSGDCTVDALNLDINSFMFGVNTSASGQERIYAPSGALHFGDAPEVYVGTDVVRGIAVDVWNSCQYSPTLDATMNVTWYFSSNSSWDMQLGFQSVPVRAHVVGRRNDPGGGSHAFEHIYDLFDFATDFDTTHLQLRSGDYCPGRYNKHPFPPFPDVFSIIGEMLDYDLDSTKTIEEHYDLDNKINVYRYKDKRELGLLTGQNDRTEINDFNEGIAYIINEQAGTCQLRDVSEGNYAFVDINGGTSVRQQTPAEFFLTNNVNFYYLGVETVRGITCDTWIGMSNHTTGYMGREVKLEWYFATVDYQLTGGGSEYRVPILFRLWKHKPSYTYNAFGFDTDRPLVANLDVSPCFHGSERAEVQFDFSASYKSVVTSNVENFKTACMTAVSDFLGISPLRVANLK</sequence>
<dbReference type="EMBL" id="JACVVK020000372">
    <property type="protein sequence ID" value="KAK7476585.1"/>
    <property type="molecule type" value="Genomic_DNA"/>
</dbReference>
<organism evidence="3 4">
    <name type="scientific">Batillaria attramentaria</name>
    <dbReference type="NCBI Taxonomy" id="370345"/>
    <lineage>
        <taxon>Eukaryota</taxon>
        <taxon>Metazoa</taxon>
        <taxon>Spiralia</taxon>
        <taxon>Lophotrochozoa</taxon>
        <taxon>Mollusca</taxon>
        <taxon>Gastropoda</taxon>
        <taxon>Caenogastropoda</taxon>
        <taxon>Sorbeoconcha</taxon>
        <taxon>Cerithioidea</taxon>
        <taxon>Batillariidae</taxon>
        <taxon>Batillaria</taxon>
    </lineage>
</organism>
<reference evidence="3 4" key="1">
    <citation type="journal article" date="2023" name="Sci. Data">
        <title>Genome assembly of the Korean intertidal mud-creeper Batillaria attramentaria.</title>
        <authorList>
            <person name="Patra A.K."/>
            <person name="Ho P.T."/>
            <person name="Jun S."/>
            <person name="Lee S.J."/>
            <person name="Kim Y."/>
            <person name="Won Y.J."/>
        </authorList>
    </citation>
    <scope>NUCLEOTIDE SEQUENCE [LARGE SCALE GENOMIC DNA]</scope>
    <source>
        <strain evidence="3">Wonlab-2016</strain>
    </source>
</reference>
<dbReference type="Pfam" id="PF25898">
    <property type="entry name" value="LolA_2nd_metazoa"/>
    <property type="match status" value="2"/>
</dbReference>
<dbReference type="PANTHER" id="PTHR36902">
    <property type="entry name" value="ENRICHED IN SURFACE-LABELED PROTEOME PROTEIN 9"/>
    <property type="match status" value="1"/>
</dbReference>
<evidence type="ECO:0000313" key="4">
    <source>
        <dbReference type="Proteomes" id="UP001519460"/>
    </source>
</evidence>
<feature type="non-terminal residue" evidence="3">
    <location>
        <position position="504"/>
    </location>
</feature>
<comment type="caution">
    <text evidence="3">The sequence shown here is derived from an EMBL/GenBank/DDBJ whole genome shotgun (WGS) entry which is preliminary data.</text>
</comment>
<dbReference type="Proteomes" id="UP001519460">
    <property type="component" value="Unassembled WGS sequence"/>
</dbReference>
<feature type="signal peptide" evidence="1">
    <location>
        <begin position="1"/>
        <end position="22"/>
    </location>
</feature>
<protein>
    <recommendedName>
        <fullName evidence="2">LolA-like domain-containing protein</fullName>
    </recommendedName>
</protein>
<gene>
    <name evidence="3" type="ORF">BaRGS_00032203</name>
</gene>
<feature type="domain" description="LolA-like" evidence="2">
    <location>
        <begin position="41"/>
        <end position="227"/>
    </location>
</feature>
<feature type="domain" description="LolA-like" evidence="2">
    <location>
        <begin position="240"/>
        <end position="454"/>
    </location>
</feature>
<dbReference type="AlphaFoldDB" id="A0ABD0JNH3"/>
<name>A0ABD0JNH3_9CAEN</name>
<feature type="chain" id="PRO_5044833147" description="LolA-like domain-containing protein" evidence="1">
    <location>
        <begin position="23"/>
        <end position="504"/>
    </location>
</feature>
<keyword evidence="4" id="KW-1185">Reference proteome</keyword>
<evidence type="ECO:0000256" key="1">
    <source>
        <dbReference type="SAM" id="SignalP"/>
    </source>
</evidence>
<evidence type="ECO:0000259" key="2">
    <source>
        <dbReference type="Pfam" id="PF25898"/>
    </source>
</evidence>
<dbReference type="PANTHER" id="PTHR36902:SF1">
    <property type="entry name" value="ENRICHED IN SURFACE-LABELED PROTEOME PROTEIN 9"/>
    <property type="match status" value="1"/>
</dbReference>